<protein>
    <submittedName>
        <fullName evidence="1">Uncharacterized protein</fullName>
    </submittedName>
</protein>
<dbReference type="InParanoid" id="A0A077ZUS8"/>
<keyword evidence="2" id="KW-1185">Reference proteome</keyword>
<accession>A0A077ZUS8</accession>
<dbReference type="EMBL" id="CCKQ01001112">
    <property type="protein sequence ID" value="CDW72211.1"/>
    <property type="molecule type" value="Genomic_DNA"/>
</dbReference>
<dbReference type="Proteomes" id="UP000039865">
    <property type="component" value="Unassembled WGS sequence"/>
</dbReference>
<evidence type="ECO:0000313" key="2">
    <source>
        <dbReference type="Proteomes" id="UP000039865"/>
    </source>
</evidence>
<reference evidence="1 2" key="1">
    <citation type="submission" date="2014-06" db="EMBL/GenBank/DDBJ databases">
        <authorList>
            <person name="Swart Estienne"/>
        </authorList>
    </citation>
    <scope>NUCLEOTIDE SEQUENCE [LARGE SCALE GENOMIC DNA]</scope>
    <source>
        <strain evidence="1 2">130c</strain>
    </source>
</reference>
<name>A0A077ZUS8_STYLE</name>
<proteinExistence type="predicted"/>
<gene>
    <name evidence="1" type="primary">Contig16086.g17154</name>
    <name evidence="1" type="ORF">STYLEM_1168</name>
</gene>
<evidence type="ECO:0000313" key="1">
    <source>
        <dbReference type="EMBL" id="CDW72211.1"/>
    </source>
</evidence>
<dbReference type="AlphaFoldDB" id="A0A077ZUS8"/>
<organism evidence="1 2">
    <name type="scientific">Stylonychia lemnae</name>
    <name type="common">Ciliate</name>
    <dbReference type="NCBI Taxonomy" id="5949"/>
    <lineage>
        <taxon>Eukaryota</taxon>
        <taxon>Sar</taxon>
        <taxon>Alveolata</taxon>
        <taxon>Ciliophora</taxon>
        <taxon>Intramacronucleata</taxon>
        <taxon>Spirotrichea</taxon>
        <taxon>Stichotrichia</taxon>
        <taxon>Sporadotrichida</taxon>
        <taxon>Oxytrichidae</taxon>
        <taxon>Stylonychinae</taxon>
        <taxon>Stylonychia</taxon>
    </lineage>
</organism>
<sequence length="126" mass="14926">MMGGNDSRLMRPSYNESNNQDIIQRFSNTQVINAHNSRSPTRQDYKKRKINEQFGIVQRKLKNSRNYQFNQMTQKKKLHEDSIYSPEIGSKMEKISFLSKQEFEQSFLQNSLVDDSQQKSYYQTDG</sequence>